<dbReference type="Pfam" id="PF05494">
    <property type="entry name" value="MlaC"/>
    <property type="match status" value="1"/>
</dbReference>
<keyword evidence="2" id="KW-1185">Reference proteome</keyword>
<organism evidence="1 2">
    <name type="scientific">Pseudooceanicola marinus</name>
    <dbReference type="NCBI Taxonomy" id="396013"/>
    <lineage>
        <taxon>Bacteria</taxon>
        <taxon>Pseudomonadati</taxon>
        <taxon>Pseudomonadota</taxon>
        <taxon>Alphaproteobacteria</taxon>
        <taxon>Rhodobacterales</taxon>
        <taxon>Paracoccaceae</taxon>
        <taxon>Pseudooceanicola</taxon>
    </lineage>
</organism>
<dbReference type="PROSITE" id="PS51318">
    <property type="entry name" value="TAT"/>
    <property type="match status" value="1"/>
</dbReference>
<protein>
    <submittedName>
        <fullName evidence="1">Putative phospholipid-binding protein MlaC</fullName>
    </submittedName>
</protein>
<dbReference type="Proteomes" id="UP000193963">
    <property type="component" value="Unassembled WGS sequence"/>
</dbReference>
<dbReference type="Gene3D" id="3.10.450.710">
    <property type="entry name" value="Tgt2/MlaC"/>
    <property type="match status" value="1"/>
</dbReference>
<name>A0A1X6ZRX2_9RHOB</name>
<dbReference type="InterPro" id="IPR006311">
    <property type="entry name" value="TAT_signal"/>
</dbReference>
<evidence type="ECO:0000313" key="1">
    <source>
        <dbReference type="EMBL" id="SLN59834.1"/>
    </source>
</evidence>
<dbReference type="PANTHER" id="PTHR36573">
    <property type="entry name" value="INTERMEMBRANE PHOSPHOLIPID TRANSPORT SYSTEM BINDING PROTEIN MLAC"/>
    <property type="match status" value="1"/>
</dbReference>
<dbReference type="InterPro" id="IPR008869">
    <property type="entry name" value="MlaC/ttg2D"/>
</dbReference>
<accession>A0A1X6ZRX2</accession>
<dbReference type="EMBL" id="FWFN01000006">
    <property type="protein sequence ID" value="SLN59834.1"/>
    <property type="molecule type" value="Genomic_DNA"/>
</dbReference>
<dbReference type="AlphaFoldDB" id="A0A1X6ZRX2"/>
<sequence length="219" mass="23762">MRPISTLMRMTSTLTPMRSERISRRAVLTGLAGLSAAALLPAAPARALSASQATQLVDRVVAEINVVINSGGSEAQMIPQFEAMLRRYADVTAIARTCLGPEARSLSSGELAAFTEAFTGYIARKYGKRFREFIGAQITVTGAEPYRDRFIVKTVFNLRGQAPFDVDFLVAERGGNRLFYEMIIEGVSMLATERSEIGAMLDAQRGDVGALTAHLRRAG</sequence>
<reference evidence="2" key="1">
    <citation type="submission" date="2017-03" db="EMBL/GenBank/DDBJ databases">
        <authorList>
            <person name="Rodrigo-Torres L."/>
            <person name="Arahal R.D."/>
            <person name="Lucena T."/>
        </authorList>
    </citation>
    <scope>NUCLEOTIDE SEQUENCE [LARGE SCALE GENOMIC DNA]</scope>
    <source>
        <strain evidence="2">CECT 7751</strain>
    </source>
</reference>
<dbReference type="PANTHER" id="PTHR36573:SF1">
    <property type="entry name" value="INTERMEMBRANE PHOSPHOLIPID TRANSPORT SYSTEM BINDING PROTEIN MLAC"/>
    <property type="match status" value="1"/>
</dbReference>
<proteinExistence type="predicted"/>
<evidence type="ECO:0000313" key="2">
    <source>
        <dbReference type="Proteomes" id="UP000193963"/>
    </source>
</evidence>
<dbReference type="InterPro" id="IPR042245">
    <property type="entry name" value="Tgt2/MlaC_sf"/>
</dbReference>
<gene>
    <name evidence="1" type="primary">mlaC</name>
    <name evidence="1" type="ORF">PSM7751_02962</name>
</gene>